<keyword evidence="1 2" id="KW-0129">CBS domain</keyword>
<sequence length="131" mass="14296">MVLCLDQNESVFDAISLMADVNIGAVLVKKQNAIAGIFTERDYLQKVALRSRASRDTALLEVMTSPVITASPDDTIQQCLETMTNCRCRHLPVVGNGELLGILSIGDLVKSLLDDKQAEIDQLSHYIAGSY</sequence>
<dbReference type="Pfam" id="PF00571">
    <property type="entry name" value="CBS"/>
    <property type="match status" value="2"/>
</dbReference>
<evidence type="ECO:0000256" key="2">
    <source>
        <dbReference type="PROSITE-ProRule" id="PRU00703"/>
    </source>
</evidence>
<dbReference type="Gene3D" id="3.10.580.10">
    <property type="entry name" value="CBS-domain"/>
    <property type="match status" value="1"/>
</dbReference>
<dbReference type="InterPro" id="IPR044725">
    <property type="entry name" value="CBSX3_CBS_dom"/>
</dbReference>
<keyword evidence="5" id="KW-1185">Reference proteome</keyword>
<evidence type="ECO:0000313" key="4">
    <source>
        <dbReference type="EMBL" id="KAA9131071.1"/>
    </source>
</evidence>
<dbReference type="InterPro" id="IPR046342">
    <property type="entry name" value="CBS_dom_sf"/>
</dbReference>
<dbReference type="EMBL" id="VYXP01000006">
    <property type="protein sequence ID" value="KAA9131071.1"/>
    <property type="molecule type" value="Genomic_DNA"/>
</dbReference>
<reference evidence="4 5" key="1">
    <citation type="submission" date="2019-09" db="EMBL/GenBank/DDBJ databases">
        <title>Wenzhouxiangella sp. Genome sequencing and assembly.</title>
        <authorList>
            <person name="Zhang R."/>
        </authorList>
    </citation>
    <scope>NUCLEOTIDE SEQUENCE [LARGE SCALE GENOMIC DNA]</scope>
    <source>
        <strain evidence="4 5">W260</strain>
    </source>
</reference>
<dbReference type="SMART" id="SM00116">
    <property type="entry name" value="CBS"/>
    <property type="match status" value="2"/>
</dbReference>
<dbReference type="CDD" id="cd04623">
    <property type="entry name" value="CBS_pair_bac_euk"/>
    <property type="match status" value="1"/>
</dbReference>
<feature type="domain" description="CBS" evidence="3">
    <location>
        <begin position="63"/>
        <end position="119"/>
    </location>
</feature>
<protein>
    <submittedName>
        <fullName evidence="4">CBS domain-containing protein</fullName>
    </submittedName>
</protein>
<dbReference type="SUPFAM" id="SSF54631">
    <property type="entry name" value="CBS-domain pair"/>
    <property type="match status" value="1"/>
</dbReference>
<comment type="caution">
    <text evidence="4">The sequence shown here is derived from an EMBL/GenBank/DDBJ whole genome shotgun (WGS) entry which is preliminary data.</text>
</comment>
<evidence type="ECO:0000256" key="1">
    <source>
        <dbReference type="ARBA" id="ARBA00023122"/>
    </source>
</evidence>
<organism evidence="4 5">
    <name type="scientific">Marinihelvus fidelis</name>
    <dbReference type="NCBI Taxonomy" id="2613842"/>
    <lineage>
        <taxon>Bacteria</taxon>
        <taxon>Pseudomonadati</taxon>
        <taxon>Pseudomonadota</taxon>
        <taxon>Gammaproteobacteria</taxon>
        <taxon>Chromatiales</taxon>
        <taxon>Wenzhouxiangellaceae</taxon>
        <taxon>Marinihelvus</taxon>
    </lineage>
</organism>
<accession>A0A5N0T8I7</accession>
<evidence type="ECO:0000313" key="5">
    <source>
        <dbReference type="Proteomes" id="UP000325372"/>
    </source>
</evidence>
<dbReference type="InterPro" id="IPR051257">
    <property type="entry name" value="Diverse_CBS-Domain"/>
</dbReference>
<dbReference type="AlphaFoldDB" id="A0A5N0T8I7"/>
<dbReference type="InterPro" id="IPR000644">
    <property type="entry name" value="CBS_dom"/>
</dbReference>
<evidence type="ECO:0000259" key="3">
    <source>
        <dbReference type="PROSITE" id="PS51371"/>
    </source>
</evidence>
<dbReference type="PANTHER" id="PTHR43080">
    <property type="entry name" value="CBS DOMAIN-CONTAINING PROTEIN CBSX3, MITOCHONDRIAL"/>
    <property type="match status" value="1"/>
</dbReference>
<dbReference type="PANTHER" id="PTHR43080:SF2">
    <property type="entry name" value="CBS DOMAIN-CONTAINING PROTEIN"/>
    <property type="match status" value="1"/>
</dbReference>
<gene>
    <name evidence="4" type="ORF">F3N42_11420</name>
</gene>
<name>A0A5N0T8I7_9GAMM</name>
<dbReference type="Proteomes" id="UP000325372">
    <property type="component" value="Unassembled WGS sequence"/>
</dbReference>
<proteinExistence type="predicted"/>
<dbReference type="PROSITE" id="PS51371">
    <property type="entry name" value="CBS"/>
    <property type="match status" value="1"/>
</dbReference>